<dbReference type="OrthoDB" id="947273at2"/>
<reference evidence="4 5" key="1">
    <citation type="submission" date="2016-11" db="EMBL/GenBank/DDBJ databases">
        <title>Tenacibaculum sp. LPB0136, isolated from marine environment.</title>
        <authorList>
            <person name="Kim E."/>
            <person name="Yi H."/>
        </authorList>
    </citation>
    <scope>NUCLEOTIDE SEQUENCE [LARGE SCALE GENOMIC DNA]</scope>
    <source>
        <strain evidence="4 5">LPB0136</strain>
    </source>
</reference>
<evidence type="ECO:0000256" key="1">
    <source>
        <dbReference type="ARBA" id="ARBA00010062"/>
    </source>
</evidence>
<dbReference type="PANTHER" id="PTHR30483">
    <property type="entry name" value="LEUCINE-SPECIFIC-BINDING PROTEIN"/>
    <property type="match status" value="1"/>
</dbReference>
<feature type="domain" description="Leucine-binding protein" evidence="3">
    <location>
        <begin position="2"/>
        <end position="284"/>
    </location>
</feature>
<dbReference type="PANTHER" id="PTHR30483:SF6">
    <property type="entry name" value="PERIPLASMIC BINDING PROTEIN OF ABC TRANSPORTER FOR NATURAL AMINO ACIDS"/>
    <property type="match status" value="1"/>
</dbReference>
<dbReference type="Proteomes" id="UP000181898">
    <property type="component" value="Chromosome"/>
</dbReference>
<dbReference type="InterPro" id="IPR051010">
    <property type="entry name" value="BCAA_transport"/>
</dbReference>
<dbReference type="Pfam" id="PF13458">
    <property type="entry name" value="Peripla_BP_6"/>
    <property type="match status" value="1"/>
</dbReference>
<dbReference type="AlphaFoldDB" id="A0A1L3JIP2"/>
<name>A0A1L3JIP2_9FLAO</name>
<organism evidence="4 5">
    <name type="scientific">Tenacibaculum todarodis</name>
    <dbReference type="NCBI Taxonomy" id="1850252"/>
    <lineage>
        <taxon>Bacteria</taxon>
        <taxon>Pseudomonadati</taxon>
        <taxon>Bacteroidota</taxon>
        <taxon>Flavobacteriia</taxon>
        <taxon>Flavobacteriales</taxon>
        <taxon>Flavobacteriaceae</taxon>
        <taxon>Tenacibaculum</taxon>
    </lineage>
</organism>
<protein>
    <recommendedName>
        <fullName evidence="3">Leucine-binding protein domain-containing protein</fullName>
    </recommendedName>
</protein>
<evidence type="ECO:0000313" key="4">
    <source>
        <dbReference type="EMBL" id="APG64953.1"/>
    </source>
</evidence>
<dbReference type="STRING" id="1850252.LPB136_06095"/>
<dbReference type="InterPro" id="IPR028082">
    <property type="entry name" value="Peripla_BP_I"/>
</dbReference>
<dbReference type="EMBL" id="CP018155">
    <property type="protein sequence ID" value="APG64953.1"/>
    <property type="molecule type" value="Genomic_DNA"/>
</dbReference>
<dbReference type="KEGG" id="ten:LPB136_06095"/>
<dbReference type="Gene3D" id="3.40.50.2300">
    <property type="match status" value="2"/>
</dbReference>
<dbReference type="InterPro" id="IPR028081">
    <property type="entry name" value="Leu-bd"/>
</dbReference>
<evidence type="ECO:0000256" key="2">
    <source>
        <dbReference type="ARBA" id="ARBA00022729"/>
    </source>
</evidence>
<sequence>MSIKVGILIPRSDMFPTLGKDFINGLSLAFNKEDAVNITYIIEGVGNATDESVLRIAEKFILQEQVDITLGFCGSNLLERIIKLYDSYKEPFIHLDLGGILLETYQTSPYVVHHTLNLWQSSFIAGKYAANNIGKKGAFSTSYYDGGYHLLDAFIRGYTSEGGEIVHNYVSNVDYDSETFETNLITIQELKPNVVFALFSYKEADKFFNAVQNSPIDNSIPIISIPLMVDEYYMKNEYNLSNVYSIASWSFNDDSSKMTLFKEQYLNKYNQQPNIFSLLGNEAYEIIKVFDLNYNDKKIATILKKNIVTTCRGKITYNTANESEIKQYILRQFKYAASESEYQNRILSRINKPASFGITKERASSLTNSGWKNPYICT</sequence>
<evidence type="ECO:0000313" key="5">
    <source>
        <dbReference type="Proteomes" id="UP000181898"/>
    </source>
</evidence>
<accession>A0A1L3JIP2</accession>
<dbReference type="SUPFAM" id="SSF53822">
    <property type="entry name" value="Periplasmic binding protein-like I"/>
    <property type="match status" value="1"/>
</dbReference>
<keyword evidence="5" id="KW-1185">Reference proteome</keyword>
<comment type="similarity">
    <text evidence="1">Belongs to the leucine-binding protein family.</text>
</comment>
<proteinExistence type="inferred from homology"/>
<keyword evidence="2" id="KW-0732">Signal</keyword>
<gene>
    <name evidence="4" type="ORF">LPB136_06095</name>
</gene>
<dbReference type="RefSeq" id="WP_072555279.1">
    <property type="nucleotide sequence ID" value="NZ_CP018155.1"/>
</dbReference>
<evidence type="ECO:0000259" key="3">
    <source>
        <dbReference type="Pfam" id="PF13458"/>
    </source>
</evidence>